<dbReference type="PANTHER" id="PTHR13043:SF1">
    <property type="entry name" value="EXOCYST COMPLEX COMPONENT 2"/>
    <property type="match status" value="1"/>
</dbReference>
<dbReference type="GO" id="GO:0006893">
    <property type="term" value="P:Golgi to plasma membrane transport"/>
    <property type="evidence" value="ECO:0007669"/>
    <property type="project" value="UniProtKB-UniRule"/>
</dbReference>
<dbReference type="Gene3D" id="2.60.40.10">
    <property type="entry name" value="Immunoglobulins"/>
    <property type="match status" value="1"/>
</dbReference>
<evidence type="ECO:0000256" key="4">
    <source>
        <dbReference type="ARBA" id="ARBA00022448"/>
    </source>
</evidence>
<reference evidence="11" key="2">
    <citation type="submission" date="2020-05" db="UniProtKB">
        <authorList>
            <consortium name="EnsemblMetazoa"/>
        </authorList>
    </citation>
    <scope>IDENTIFICATION</scope>
    <source>
        <strain evidence="11">IAEA</strain>
    </source>
</reference>
<reference evidence="12" key="1">
    <citation type="submission" date="2014-03" db="EMBL/GenBank/DDBJ databases">
        <authorList>
            <person name="Aksoy S."/>
            <person name="Warren W."/>
            <person name="Wilson R.K."/>
        </authorList>
    </citation>
    <scope>NUCLEOTIDE SEQUENCE [LARGE SCALE GENOMIC DNA]</scope>
    <source>
        <strain evidence="12">IAEA</strain>
    </source>
</reference>
<evidence type="ECO:0000256" key="5">
    <source>
        <dbReference type="ARBA" id="ARBA00022483"/>
    </source>
</evidence>
<feature type="transmembrane region" description="Helical" evidence="8">
    <location>
        <begin position="6"/>
        <end position="23"/>
    </location>
</feature>
<feature type="domain" description="Exocyst complex component EXOC2/Sec5 N-terminal" evidence="10">
    <location>
        <begin position="231"/>
        <end position="999"/>
    </location>
</feature>
<dbReference type="AlphaFoldDB" id="A0A1A9Z7W5"/>
<evidence type="ECO:0000256" key="1">
    <source>
        <dbReference type="ARBA" id="ARBA00002660"/>
    </source>
</evidence>
<evidence type="ECO:0000256" key="2">
    <source>
        <dbReference type="ARBA" id="ARBA00010578"/>
    </source>
</evidence>
<dbReference type="FunFam" id="2.60.40.10:FF:000196">
    <property type="entry name" value="Exocyst complex component 2"/>
    <property type="match status" value="1"/>
</dbReference>
<evidence type="ECO:0000259" key="9">
    <source>
        <dbReference type="Pfam" id="PF01833"/>
    </source>
</evidence>
<keyword evidence="12" id="KW-1185">Reference proteome</keyword>
<dbReference type="InterPro" id="IPR039481">
    <property type="entry name" value="EXOC2/Sec5_N_dom"/>
</dbReference>
<keyword evidence="8" id="KW-0472">Membrane</keyword>
<evidence type="ECO:0000256" key="3">
    <source>
        <dbReference type="ARBA" id="ARBA00017526"/>
    </source>
</evidence>
<keyword evidence="6 7" id="KW-0653">Protein transport</keyword>
<comment type="subunit">
    <text evidence="7">Component of the exocyst complex.</text>
</comment>
<accession>A0A1A9Z7W5</accession>
<dbReference type="VEuPathDB" id="VectorBase:GPAI006487"/>
<dbReference type="Pfam" id="PF15469">
    <property type="entry name" value="Sec5"/>
    <property type="match status" value="1"/>
</dbReference>
<comment type="similarity">
    <text evidence="2 7">Belongs to the SEC5 family.</text>
</comment>
<proteinExistence type="inferred from homology"/>
<dbReference type="GO" id="GO:0048731">
    <property type="term" value="P:system development"/>
    <property type="evidence" value="ECO:0007669"/>
    <property type="project" value="UniProtKB-ARBA"/>
</dbReference>
<sequence>MIILFFVFYVQSYFISITFLFFFSQSLQHFFFTSLSTTQQSTITLNISALAITAAIFLYVLCTFLANNYYCLLSGHISRQFIGLVDLKSTSKRKKSISTREVMAPQPVVTGLSPKEGPPGTRVIIRGEFLGTKATDLLGLKICGFDCLLSAEWVSPNKIIARTGPAKGIGDIIVTTRSGGEGISAVQFRALGHHETIGPLKESAVWIDEAPSQNFAWGRRTLVQSGLTPDDPLGLSTEGNEKKNVENLRELFPNASGDLSQENFSPALFLLENHSSTTFADLKAGLNYLNRKVESQKEGQLSFLKSNAGSVIEQLDTLMSIKEKLQADQSQYGTQALNVLEQEIESSIKESENIFTDVLLRKEKADSTRAVLLALSRHKFLFCLPNTVEKRALAGEYDMVVNDYARAKSRFGKTEIPIFRKVMEEVDQRILQIRRQLHENVIKMPQSVEQQRKLIKALISLEVQQQTGTSINDKLRNIDPAWDAIDARAKYMEKTFKQTFEQFAGKDAQAGEKSKNRDLTQPPNRVLFCEELCEIAAAQLPDLWRLGQMYFTGELRGPNDPRPGDFKRMVLNAIEKYCVYLKVAICATDAEARSLRQSVGFVWPISHSSHDIFKSWLPQCLRYTRITYATLISLDLPSPALDIVQKFIDETRLQCFSNIFEKATQKCSKLGENELWEMGVEDFPGATLLPQRMEELLIETLDEAQQSCINPEIREGNLMETESDGQREVSLRLQKFLLCFCDVIQELAFDSHKEEIPTHNVSQLLGYPNNQQNNTLTSGRFASFSSSTAVTWEQRMLCCLANCAYCNKSFFHRVGKLFERYGYPLSSLAIETARYSVNKLFSNILDAYVEHKGDPLVGTIEPSMYLGAFQWDAEMNIGHLRPYAHECCDNLVAVYSEIYTISPALLRPILEPIVLTISEELARLMSCVQQFSPTGAVQANVDIRLLRDALRLYTNDTGKNYFMEALEAINPPLNSEQIKKADEILDQVKERMKLQLMCFAVKEP</sequence>
<name>A0A1A9Z7W5_GLOPL</name>
<dbReference type="GO" id="GO:0048468">
    <property type="term" value="P:cell development"/>
    <property type="evidence" value="ECO:0007669"/>
    <property type="project" value="UniProtKB-ARBA"/>
</dbReference>
<keyword evidence="5 7" id="KW-0268">Exocytosis</keyword>
<dbReference type="InterPro" id="IPR014756">
    <property type="entry name" value="Ig_E-set"/>
</dbReference>
<dbReference type="Pfam" id="PF01833">
    <property type="entry name" value="TIG"/>
    <property type="match status" value="1"/>
</dbReference>
<dbReference type="GO" id="GO:0006887">
    <property type="term" value="P:exocytosis"/>
    <property type="evidence" value="ECO:0007669"/>
    <property type="project" value="UniProtKB-KW"/>
</dbReference>
<keyword evidence="8" id="KW-1133">Transmembrane helix</keyword>
<dbReference type="GO" id="GO:0000145">
    <property type="term" value="C:exocyst"/>
    <property type="evidence" value="ECO:0007669"/>
    <property type="project" value="UniProtKB-UniRule"/>
</dbReference>
<feature type="transmembrane region" description="Helical" evidence="8">
    <location>
        <begin position="43"/>
        <end position="66"/>
    </location>
</feature>
<evidence type="ECO:0000313" key="11">
    <source>
        <dbReference type="EnsemblMetazoa" id="GPAI006487-PA"/>
    </source>
</evidence>
<dbReference type="Proteomes" id="UP000092445">
    <property type="component" value="Unassembled WGS sequence"/>
</dbReference>
<dbReference type="InterPro" id="IPR013783">
    <property type="entry name" value="Ig-like_fold"/>
</dbReference>
<evidence type="ECO:0000256" key="8">
    <source>
        <dbReference type="SAM" id="Phobius"/>
    </source>
</evidence>
<evidence type="ECO:0000313" key="12">
    <source>
        <dbReference type="Proteomes" id="UP000092445"/>
    </source>
</evidence>
<dbReference type="SUPFAM" id="SSF81296">
    <property type="entry name" value="E set domains"/>
    <property type="match status" value="1"/>
</dbReference>
<keyword evidence="8" id="KW-0812">Transmembrane</keyword>
<dbReference type="PANTHER" id="PTHR13043">
    <property type="entry name" value="EXOCYST COMPLEX COMPONENT SEC5"/>
    <property type="match status" value="1"/>
</dbReference>
<dbReference type="EnsemblMetazoa" id="GPAI006487-RA">
    <property type="protein sequence ID" value="GPAI006487-PA"/>
    <property type="gene ID" value="GPAI006487"/>
</dbReference>
<dbReference type="InterPro" id="IPR002909">
    <property type="entry name" value="IPT_dom"/>
</dbReference>
<evidence type="ECO:0000256" key="6">
    <source>
        <dbReference type="ARBA" id="ARBA00022927"/>
    </source>
</evidence>
<dbReference type="CDD" id="cd00603">
    <property type="entry name" value="IPT_PCSR"/>
    <property type="match status" value="1"/>
</dbReference>
<dbReference type="GO" id="GO:0015031">
    <property type="term" value="P:protein transport"/>
    <property type="evidence" value="ECO:0007669"/>
    <property type="project" value="UniProtKB-KW"/>
</dbReference>
<dbReference type="STRING" id="7398.A0A1A9Z7W5"/>
<comment type="function">
    <text evidence="1 7">Component of the exocyst complex involved in the docking of exocytic vesicles with fusion sites on the plasma membrane.</text>
</comment>
<evidence type="ECO:0000256" key="7">
    <source>
        <dbReference type="RuleBase" id="RU365069"/>
    </source>
</evidence>
<organism evidence="11 12">
    <name type="scientific">Glossina pallidipes</name>
    <name type="common">Tsetse fly</name>
    <dbReference type="NCBI Taxonomy" id="7398"/>
    <lineage>
        <taxon>Eukaryota</taxon>
        <taxon>Metazoa</taxon>
        <taxon>Ecdysozoa</taxon>
        <taxon>Arthropoda</taxon>
        <taxon>Hexapoda</taxon>
        <taxon>Insecta</taxon>
        <taxon>Pterygota</taxon>
        <taxon>Neoptera</taxon>
        <taxon>Endopterygota</taxon>
        <taxon>Diptera</taxon>
        <taxon>Brachycera</taxon>
        <taxon>Muscomorpha</taxon>
        <taxon>Hippoboscoidea</taxon>
        <taxon>Glossinidae</taxon>
        <taxon>Glossina</taxon>
    </lineage>
</organism>
<dbReference type="InterPro" id="IPR029175">
    <property type="entry name" value="EXOC2/Sec5"/>
</dbReference>
<keyword evidence="4 7" id="KW-0813">Transport</keyword>
<feature type="domain" description="IPT/TIG" evidence="9">
    <location>
        <begin position="107"/>
        <end position="187"/>
    </location>
</feature>
<protein>
    <recommendedName>
        <fullName evidence="3 7">Exocyst complex component 2</fullName>
    </recommendedName>
</protein>
<evidence type="ECO:0000259" key="10">
    <source>
        <dbReference type="Pfam" id="PF15469"/>
    </source>
</evidence>